<dbReference type="SUPFAM" id="SSF50044">
    <property type="entry name" value="SH3-domain"/>
    <property type="match status" value="1"/>
</dbReference>
<feature type="compositionally biased region" description="Low complexity" evidence="3">
    <location>
        <begin position="191"/>
        <end position="209"/>
    </location>
</feature>
<dbReference type="EMBL" id="SPNW01000015">
    <property type="protein sequence ID" value="TIA90932.1"/>
    <property type="molecule type" value="Genomic_DNA"/>
</dbReference>
<feature type="compositionally biased region" description="Polar residues" evidence="3">
    <location>
        <begin position="330"/>
        <end position="342"/>
    </location>
</feature>
<feature type="region of interest" description="Disordered" evidence="3">
    <location>
        <begin position="261"/>
        <end position="304"/>
    </location>
</feature>
<keyword evidence="7" id="KW-1185">Reference proteome</keyword>
<keyword evidence="4" id="KW-0812">Transmembrane</keyword>
<dbReference type="CDD" id="cd00174">
    <property type="entry name" value="SH3"/>
    <property type="match status" value="1"/>
</dbReference>
<dbReference type="InterPro" id="IPR036028">
    <property type="entry name" value="SH3-like_dom_sf"/>
</dbReference>
<feature type="compositionally biased region" description="Polar residues" evidence="3">
    <location>
        <begin position="353"/>
        <end position="369"/>
    </location>
</feature>
<feature type="compositionally biased region" description="Polar residues" evidence="3">
    <location>
        <begin position="261"/>
        <end position="271"/>
    </location>
</feature>
<feature type="transmembrane region" description="Helical" evidence="4">
    <location>
        <begin position="224"/>
        <end position="246"/>
    </location>
</feature>
<feature type="compositionally biased region" description="Low complexity" evidence="3">
    <location>
        <begin position="391"/>
        <end position="400"/>
    </location>
</feature>
<feature type="compositionally biased region" description="Acidic residues" evidence="3">
    <location>
        <begin position="144"/>
        <end position="169"/>
    </location>
</feature>
<feature type="compositionally biased region" description="Pro residues" evidence="3">
    <location>
        <begin position="401"/>
        <end position="411"/>
    </location>
</feature>
<gene>
    <name evidence="6" type="ORF">E3P99_01291</name>
</gene>
<dbReference type="Pfam" id="PF00018">
    <property type="entry name" value="SH3_1"/>
    <property type="match status" value="1"/>
</dbReference>
<comment type="caution">
    <text evidence="6">The sequence shown here is derived from an EMBL/GenBank/DDBJ whole genome shotgun (WGS) entry which is preliminary data.</text>
</comment>
<organism evidence="6 7">
    <name type="scientific">Wallemia hederae</name>
    <dbReference type="NCBI Taxonomy" id="1540922"/>
    <lineage>
        <taxon>Eukaryota</taxon>
        <taxon>Fungi</taxon>
        <taxon>Dikarya</taxon>
        <taxon>Basidiomycota</taxon>
        <taxon>Wallemiomycotina</taxon>
        <taxon>Wallemiomycetes</taxon>
        <taxon>Wallemiales</taxon>
        <taxon>Wallemiaceae</taxon>
        <taxon>Wallemia</taxon>
    </lineage>
</organism>
<feature type="compositionally biased region" description="Low complexity" evidence="3">
    <location>
        <begin position="114"/>
        <end position="124"/>
    </location>
</feature>
<keyword evidence="4" id="KW-0472">Membrane</keyword>
<feature type="compositionally biased region" description="Pro residues" evidence="3">
    <location>
        <begin position="543"/>
        <end position="553"/>
    </location>
</feature>
<evidence type="ECO:0000259" key="5">
    <source>
        <dbReference type="PROSITE" id="PS50002"/>
    </source>
</evidence>
<reference evidence="6 7" key="1">
    <citation type="submission" date="2019-03" db="EMBL/GenBank/DDBJ databases">
        <title>Sequencing 23 genomes of Wallemia ichthyophaga.</title>
        <authorList>
            <person name="Gostincar C."/>
        </authorList>
    </citation>
    <scope>NUCLEOTIDE SEQUENCE [LARGE SCALE GENOMIC DNA]</scope>
    <source>
        <strain evidence="6 7">EXF-5753</strain>
    </source>
</reference>
<evidence type="ECO:0000256" key="1">
    <source>
        <dbReference type="ARBA" id="ARBA00022443"/>
    </source>
</evidence>
<dbReference type="AlphaFoldDB" id="A0A4T0FQQ9"/>
<evidence type="ECO:0000256" key="2">
    <source>
        <dbReference type="PROSITE-ProRule" id="PRU00192"/>
    </source>
</evidence>
<feature type="compositionally biased region" description="Polar residues" evidence="3">
    <location>
        <begin position="515"/>
        <end position="542"/>
    </location>
</feature>
<dbReference type="PROSITE" id="PS50002">
    <property type="entry name" value="SH3"/>
    <property type="match status" value="1"/>
</dbReference>
<dbReference type="SMART" id="SM00326">
    <property type="entry name" value="SH3"/>
    <property type="match status" value="1"/>
</dbReference>
<sequence>MSTKLIKKQVAGSTGSAVGTGGAAAGGGGSGSYNDGSYHGVGAQSGSTAGAGTGASSGASTGAGTGAAGTGAGTAAGGTAGKAAGGTTGGTTGSTAGGTTGAAGSSSGTGAGTTGSSSSAGTKSPADSSKAPVTAGSTTSDADEKADEPAEDPPADKEDTPDDEIEIPEDDKPSESEKDTSKSITNSIVHSMSSSSQSASPTATPSMSASKEEKDEDDNKGLKIALPIILGLLFILFMIWVGKRVVKKRLAAKKAKPTNIAFNQNHGQSQETFDEKSPLPPPGFQGAGAPLLDRRGSMHSSYSGAPPMMHMNSSASNSDYLSAMHQNMSTHSFNNLNGQRRQPSPVPPYGQHPYNNGMMSRSMSTNSYHNGPPPQPQRPGMPISSPPSAPHLPALAIPDPELIPLPSPPPSVYSMNQIPTSPPRPEQQFRDPFRDPPQRQLSTYSRASIVPPLHIRPPGAVRARVSFKPTAGDELSIQKGEDVQVIRRFSDGWAEVKALASGRTGVIPLQILDDQPTTPMSYNSQSSSPTYQVPPQSMSQPQGFPPAPPSNYQ</sequence>
<feature type="region of interest" description="Disordered" evidence="3">
    <location>
        <begin position="1"/>
        <end position="218"/>
    </location>
</feature>
<feature type="compositionally biased region" description="Gly residues" evidence="3">
    <location>
        <begin position="49"/>
        <end position="113"/>
    </location>
</feature>
<evidence type="ECO:0000256" key="4">
    <source>
        <dbReference type="SAM" id="Phobius"/>
    </source>
</evidence>
<accession>A0A4T0FQQ9</accession>
<feature type="region of interest" description="Disordered" evidence="3">
    <location>
        <begin position="330"/>
        <end position="439"/>
    </location>
</feature>
<dbReference type="Gene3D" id="2.30.30.40">
    <property type="entry name" value="SH3 Domains"/>
    <property type="match status" value="1"/>
</dbReference>
<feature type="compositionally biased region" description="Gly residues" evidence="3">
    <location>
        <begin position="18"/>
        <end position="31"/>
    </location>
</feature>
<dbReference type="OrthoDB" id="5340910at2759"/>
<evidence type="ECO:0000313" key="6">
    <source>
        <dbReference type="EMBL" id="TIA90932.1"/>
    </source>
</evidence>
<feature type="domain" description="SH3" evidence="5">
    <location>
        <begin position="456"/>
        <end position="517"/>
    </location>
</feature>
<feature type="compositionally biased region" description="Pro residues" evidence="3">
    <location>
        <begin position="371"/>
        <end position="390"/>
    </location>
</feature>
<evidence type="ECO:0000256" key="3">
    <source>
        <dbReference type="SAM" id="MobiDB-lite"/>
    </source>
</evidence>
<dbReference type="Proteomes" id="UP000310189">
    <property type="component" value="Unassembled WGS sequence"/>
</dbReference>
<feature type="compositionally biased region" description="Basic and acidic residues" evidence="3">
    <location>
        <begin position="170"/>
        <end position="181"/>
    </location>
</feature>
<dbReference type="InterPro" id="IPR001452">
    <property type="entry name" value="SH3_domain"/>
</dbReference>
<feature type="region of interest" description="Disordered" evidence="3">
    <location>
        <begin position="513"/>
        <end position="553"/>
    </location>
</feature>
<evidence type="ECO:0000313" key="7">
    <source>
        <dbReference type="Proteomes" id="UP000310189"/>
    </source>
</evidence>
<feature type="compositionally biased region" description="Basic and acidic residues" evidence="3">
    <location>
        <begin position="427"/>
        <end position="437"/>
    </location>
</feature>
<name>A0A4T0FQQ9_9BASI</name>
<keyword evidence="4" id="KW-1133">Transmembrane helix</keyword>
<keyword evidence="1 2" id="KW-0728">SH3 domain</keyword>
<proteinExistence type="predicted"/>
<protein>
    <recommendedName>
        <fullName evidence="5">SH3 domain-containing protein</fullName>
    </recommendedName>
</protein>